<gene>
    <name evidence="3" type="ORF">FSB_LOCUS3188</name>
</gene>
<dbReference type="InterPro" id="IPR043502">
    <property type="entry name" value="DNA/RNA_pol_sf"/>
</dbReference>
<sequence>MVGLNANIATYLTLLGFSSFLLHVLNPHEYSKLEPRSRLCCFLGYGIEHKGYRCWDPISQRLRISHHVVFWEHTTFNSFSKFTTCFTPSFFTNPSLPLFPHTTSPDPFAILPISLADFPVSPLAPPLVVDHILDQTSDLPLAAPPADSPVSPQEPALPMDPVTDQTPLLPLRRSDRDLVDLPHGKSAIGCKWVYKIKTKFDGSIERHLQVIQTVLTKFAFFVALFMVLSKLLELDLPSLAVLYISLASHPVLMIQHYLSANLIRLFLHQQFEMKNLGHLSYFLDLEVSSDSIGYYLSQAKYAFDLLSRAGLTDIKVVSTPLEINAHLTPLDDTPLSDATLYRQLVGNLVYLTVTRPDIAHAVHLMSQFLSAPHSTHYAAVIHILRYIKGTMFHGLHFSAHSNLDLYIYSDADWAGDPTNLRSTTGFYMGLIHSSPTVIHCDNRSAIQIAHNDIFHERTKHIEIDCHLVCHHLSAGILHLLPVSSSDQTADIFTKTFPPGYFCDLISKLNMASVRPP</sequence>
<evidence type="ECO:0000313" key="3">
    <source>
        <dbReference type="EMBL" id="SPC75306.1"/>
    </source>
</evidence>
<organism evidence="3">
    <name type="scientific">Fagus sylvatica</name>
    <name type="common">Beechnut</name>
    <dbReference type="NCBI Taxonomy" id="28930"/>
    <lineage>
        <taxon>Eukaryota</taxon>
        <taxon>Viridiplantae</taxon>
        <taxon>Streptophyta</taxon>
        <taxon>Embryophyta</taxon>
        <taxon>Tracheophyta</taxon>
        <taxon>Spermatophyta</taxon>
        <taxon>Magnoliopsida</taxon>
        <taxon>eudicotyledons</taxon>
        <taxon>Gunneridae</taxon>
        <taxon>Pentapetalae</taxon>
        <taxon>rosids</taxon>
        <taxon>fabids</taxon>
        <taxon>Fagales</taxon>
        <taxon>Fagaceae</taxon>
        <taxon>Fagus</taxon>
    </lineage>
</organism>
<proteinExistence type="predicted"/>
<dbReference type="CDD" id="cd09272">
    <property type="entry name" value="RNase_HI_RT_Ty1"/>
    <property type="match status" value="1"/>
</dbReference>
<evidence type="ECO:0000259" key="2">
    <source>
        <dbReference type="Pfam" id="PF25597"/>
    </source>
</evidence>
<name>A0A2N9E8L2_FAGSY</name>
<reference evidence="3" key="1">
    <citation type="submission" date="2018-02" db="EMBL/GenBank/DDBJ databases">
        <authorList>
            <person name="Cohen D.B."/>
            <person name="Kent A.D."/>
        </authorList>
    </citation>
    <scope>NUCLEOTIDE SEQUENCE</scope>
</reference>
<accession>A0A2N9E8L2</accession>
<dbReference type="AlphaFoldDB" id="A0A2N9E8L2"/>
<feature type="domain" description="Retroviral polymerase SH3-like" evidence="2">
    <location>
        <begin position="24"/>
        <end position="80"/>
    </location>
</feature>
<keyword evidence="1" id="KW-0732">Signal</keyword>
<dbReference type="EMBL" id="OIVN01000153">
    <property type="protein sequence ID" value="SPC75306.1"/>
    <property type="molecule type" value="Genomic_DNA"/>
</dbReference>
<dbReference type="SUPFAM" id="SSF56672">
    <property type="entry name" value="DNA/RNA polymerases"/>
    <property type="match status" value="1"/>
</dbReference>
<dbReference type="InterPro" id="IPR057670">
    <property type="entry name" value="SH3_retrovirus"/>
</dbReference>
<dbReference type="Pfam" id="PF25597">
    <property type="entry name" value="SH3_retrovirus"/>
    <property type="match status" value="1"/>
</dbReference>
<dbReference type="PANTHER" id="PTHR11439:SF461">
    <property type="entry name" value="OS10G0432200 PROTEIN"/>
    <property type="match status" value="1"/>
</dbReference>
<protein>
    <recommendedName>
        <fullName evidence="2">Retroviral polymerase SH3-like domain-containing protein</fullName>
    </recommendedName>
</protein>
<feature type="signal peptide" evidence="1">
    <location>
        <begin position="1"/>
        <end position="27"/>
    </location>
</feature>
<dbReference type="PANTHER" id="PTHR11439">
    <property type="entry name" value="GAG-POL-RELATED RETROTRANSPOSON"/>
    <property type="match status" value="1"/>
</dbReference>
<feature type="chain" id="PRO_5014847826" description="Retroviral polymerase SH3-like domain-containing protein" evidence="1">
    <location>
        <begin position="28"/>
        <end position="516"/>
    </location>
</feature>
<evidence type="ECO:0000256" key="1">
    <source>
        <dbReference type="SAM" id="SignalP"/>
    </source>
</evidence>